<dbReference type="AlphaFoldDB" id="A0A7Y9QWT0"/>
<organism evidence="2 3">
    <name type="scientific">Sphaerotilus montanus</name>
    <dbReference type="NCBI Taxonomy" id="522889"/>
    <lineage>
        <taxon>Bacteria</taxon>
        <taxon>Pseudomonadati</taxon>
        <taxon>Pseudomonadota</taxon>
        <taxon>Betaproteobacteria</taxon>
        <taxon>Burkholderiales</taxon>
        <taxon>Sphaerotilaceae</taxon>
        <taxon>Sphaerotilus</taxon>
    </lineage>
</organism>
<evidence type="ECO:0000256" key="1">
    <source>
        <dbReference type="SAM" id="MobiDB-lite"/>
    </source>
</evidence>
<dbReference type="RefSeq" id="WP_179633739.1">
    <property type="nucleotide sequence ID" value="NZ_JACCFH010000001.1"/>
</dbReference>
<dbReference type="Proteomes" id="UP000518288">
    <property type="component" value="Unassembled WGS sequence"/>
</dbReference>
<reference evidence="2 3" key="1">
    <citation type="submission" date="2020-07" db="EMBL/GenBank/DDBJ databases">
        <title>Genomic Encyclopedia of Archaeal and Bacterial Type Strains, Phase II (KMG-II): from individual species to whole genera.</title>
        <authorList>
            <person name="Goeker M."/>
        </authorList>
    </citation>
    <scope>NUCLEOTIDE SEQUENCE [LARGE SCALE GENOMIC DNA]</scope>
    <source>
        <strain evidence="2 3">DSM 21226</strain>
    </source>
</reference>
<protein>
    <submittedName>
        <fullName evidence="2">Uncharacterized protein</fullName>
    </submittedName>
</protein>
<evidence type="ECO:0000313" key="3">
    <source>
        <dbReference type="Proteomes" id="UP000518288"/>
    </source>
</evidence>
<accession>A0A7Y9QWT0</accession>
<proteinExistence type="predicted"/>
<gene>
    <name evidence="2" type="ORF">BDD16_001899</name>
</gene>
<feature type="region of interest" description="Disordered" evidence="1">
    <location>
        <begin position="1"/>
        <end position="44"/>
    </location>
</feature>
<comment type="caution">
    <text evidence="2">The sequence shown here is derived from an EMBL/GenBank/DDBJ whole genome shotgun (WGS) entry which is preliminary data.</text>
</comment>
<name>A0A7Y9QWT0_9BURK</name>
<evidence type="ECO:0000313" key="2">
    <source>
        <dbReference type="EMBL" id="NYG32913.1"/>
    </source>
</evidence>
<sequence length="254" mass="27629">MASKRRSGTDPGPSAEKPEELRSSEPSGRIPKSTQEQGADKQISEPNTWPNFFYKLITDHPDRSIILVIITLTLIWSADQWWGRDRLCSQIPSTLSAFARLWCENASPESQSLSGSLNVDGFINLSGAELAIGVASSQTFGPSIIIRGSGLANHNFAAVDTNGTNIPLFYNSRGFTGDGRPHAGTRRGAEVTIYIQSQSKHSGAGAIDGYGIGRVRALKFSASPTDGIYNYDLQPLREKPQAHSFQSIQQMESE</sequence>
<dbReference type="EMBL" id="JACCFH010000001">
    <property type="protein sequence ID" value="NYG32913.1"/>
    <property type="molecule type" value="Genomic_DNA"/>
</dbReference>
<keyword evidence="3" id="KW-1185">Reference proteome</keyword>